<organism evidence="1 2">
    <name type="scientific">Aspergillus ochraceoroseus IBT 24754</name>
    <dbReference type="NCBI Taxonomy" id="1392256"/>
    <lineage>
        <taxon>Eukaryota</taxon>
        <taxon>Fungi</taxon>
        <taxon>Dikarya</taxon>
        <taxon>Ascomycota</taxon>
        <taxon>Pezizomycotina</taxon>
        <taxon>Eurotiomycetes</taxon>
        <taxon>Eurotiomycetidae</taxon>
        <taxon>Eurotiales</taxon>
        <taxon>Aspergillaceae</taxon>
        <taxon>Aspergillus</taxon>
        <taxon>Aspergillus subgen. Nidulantes</taxon>
    </lineage>
</organism>
<gene>
    <name evidence="1" type="ORF">P175DRAFT_0528208</name>
</gene>
<dbReference type="VEuPathDB" id="FungiDB:P175DRAFT_0528208"/>
<evidence type="ECO:0000313" key="2">
    <source>
        <dbReference type="Proteomes" id="UP000244073"/>
    </source>
</evidence>
<sequence length="127" mass="14304">MPIKAMLGSFTSVNQPQVLSASEIAKKGRTFPTRTSPLWPFDFRSPVRVSLVKFFLLVRHCHYVPRPTGNVSLLHVTSRDLSRLADRVLQRWPRSISSSPARYFDHPPLTKLVSPVLQTSRAPVATP</sequence>
<name>A0A2T5M846_9EURO</name>
<dbReference type="Proteomes" id="UP000244073">
    <property type="component" value="Unassembled WGS sequence"/>
</dbReference>
<protein>
    <submittedName>
        <fullName evidence="1">Uncharacterized protein</fullName>
    </submittedName>
</protein>
<dbReference type="EMBL" id="MSFN02000001">
    <property type="protein sequence ID" value="PTU24709.1"/>
    <property type="molecule type" value="Genomic_DNA"/>
</dbReference>
<comment type="caution">
    <text evidence="1">The sequence shown here is derived from an EMBL/GenBank/DDBJ whole genome shotgun (WGS) entry which is preliminary data.</text>
</comment>
<proteinExistence type="predicted"/>
<dbReference type="AlphaFoldDB" id="A0A2T5M846"/>
<evidence type="ECO:0000313" key="1">
    <source>
        <dbReference type="EMBL" id="PTU24709.1"/>
    </source>
</evidence>
<dbReference type="RefSeq" id="XP_040756101.1">
    <property type="nucleotide sequence ID" value="XM_040899590.1"/>
</dbReference>
<dbReference type="GeneID" id="63816472"/>
<accession>A0A2T5M846</accession>
<reference evidence="1 2" key="1">
    <citation type="journal article" date="2018" name="Proc. Natl. Acad. Sci. U.S.A.">
        <title>Linking secondary metabolites to gene clusters through genome sequencing of six diverse Aspergillus species.</title>
        <authorList>
            <person name="Kaerboelling I."/>
            <person name="Vesth T.C."/>
            <person name="Frisvad J.C."/>
            <person name="Nybo J.L."/>
            <person name="Theobald S."/>
            <person name="Kuo A."/>
            <person name="Bowyer P."/>
            <person name="Matsuda Y."/>
            <person name="Mondo S."/>
            <person name="Lyhne E.K."/>
            <person name="Kogle M.E."/>
            <person name="Clum A."/>
            <person name="Lipzen A."/>
            <person name="Salamov A."/>
            <person name="Ngan C.Y."/>
            <person name="Daum C."/>
            <person name="Chiniquy J."/>
            <person name="Barry K."/>
            <person name="LaButti K."/>
            <person name="Haridas S."/>
            <person name="Simmons B.A."/>
            <person name="Magnuson J.K."/>
            <person name="Mortensen U.H."/>
            <person name="Larsen T.O."/>
            <person name="Grigoriev I.V."/>
            <person name="Baker S.E."/>
            <person name="Andersen M.R."/>
        </authorList>
    </citation>
    <scope>NUCLEOTIDE SEQUENCE [LARGE SCALE GENOMIC DNA]</scope>
    <source>
        <strain evidence="1 2">IBT 24754</strain>
    </source>
</reference>